<dbReference type="InterPro" id="IPR014026">
    <property type="entry name" value="UDP-Glc/GDP-Man_DH_dimer"/>
</dbReference>
<dbReference type="Gene3D" id="3.40.50.720">
    <property type="entry name" value="NAD(P)-binding Rossmann-like Domain"/>
    <property type="match status" value="2"/>
</dbReference>
<gene>
    <name evidence="6" type="primary">wbpA</name>
    <name evidence="6" type="ORF">ACNJC6_03393</name>
</gene>
<keyword evidence="2 6" id="KW-0560">Oxidoreductase</keyword>
<sequence length="425" mass="46683">MLQLADLKIAIIGLGYVGLPLAVEFGKKVPVVGFDIHQARINELVSGKDHTLEVSPDELAQASQLTYSDNLADLESCNFYIVTVPTPIDEFKQPDLTPLIKASQSIGQVLKSGNIVVYESTVYPGATEEACIPVLEKVSGLKFNQDFFAGYSPERINPGDKLHRVTNILKITAGSTPETADFVDEVYNLIIEAGTHKAPSIKVAEAAKVIENTQRDVNIALINELALIFNKMGIDTEDVLKAAGTKWNFLPFRPGLVGGHCIGVDPYYLTHKAQSMGYHPEIILAGRRLNDGMGAYVVTQLVKSMVKKKIQVEGAKVLVLGLSFKENCPDIRNTRIIDIVKELEEYHIDVDVYDPWVSSIEAESEYGITPVPTLNAQTYDAVILAVAHQQFKGMGADAIRALGKESHVLYDLKYVLDQSESDLRL</sequence>
<dbReference type="InterPro" id="IPR014027">
    <property type="entry name" value="UDP-Glc/GDP-Man_DH_C"/>
</dbReference>
<evidence type="ECO:0000256" key="1">
    <source>
        <dbReference type="ARBA" id="ARBA00006601"/>
    </source>
</evidence>
<dbReference type="NCBIfam" id="TIGR03026">
    <property type="entry name" value="NDP-sugDHase"/>
    <property type="match status" value="1"/>
</dbReference>
<dbReference type="InterPro" id="IPR036220">
    <property type="entry name" value="UDP-Glc/GDP-Man_DH_C_sf"/>
</dbReference>
<dbReference type="InterPro" id="IPR008927">
    <property type="entry name" value="6-PGluconate_DH-like_C_sf"/>
</dbReference>
<accession>A0A1R7QHG1</accession>
<evidence type="ECO:0000313" key="6">
    <source>
        <dbReference type="EMBL" id="SJX23715.1"/>
    </source>
</evidence>
<dbReference type="PIRSF" id="PIRSF000124">
    <property type="entry name" value="UDPglc_GDPman_dh"/>
    <property type="match status" value="1"/>
</dbReference>
<feature type="domain" description="UDP-glucose/GDP-mannose dehydrogenase C-terminal" evidence="5">
    <location>
        <begin position="318"/>
        <end position="418"/>
    </location>
</feature>
<dbReference type="RefSeq" id="WP_087014887.1">
    <property type="nucleotide sequence ID" value="NZ_FUUY01000018.1"/>
</dbReference>
<evidence type="ECO:0000256" key="3">
    <source>
        <dbReference type="ARBA" id="ARBA00023027"/>
    </source>
</evidence>
<dbReference type="InterPro" id="IPR017476">
    <property type="entry name" value="UDP-Glc/GDP-Man"/>
</dbReference>
<dbReference type="Pfam" id="PF03721">
    <property type="entry name" value="UDPG_MGDP_dh_N"/>
    <property type="match status" value="1"/>
</dbReference>
<dbReference type="GO" id="GO:0016628">
    <property type="term" value="F:oxidoreductase activity, acting on the CH-CH group of donors, NAD or NADP as acceptor"/>
    <property type="evidence" value="ECO:0007669"/>
    <property type="project" value="InterPro"/>
</dbReference>
<dbReference type="Proteomes" id="UP000196240">
    <property type="component" value="Unassembled WGS sequence"/>
</dbReference>
<dbReference type="PIRSF" id="PIRSF500136">
    <property type="entry name" value="UDP_ManNAc_DH"/>
    <property type="match status" value="1"/>
</dbReference>
<dbReference type="InterPro" id="IPR001732">
    <property type="entry name" value="UDP-Glc/GDP-Man_DH_N"/>
</dbReference>
<proteinExistence type="inferred from homology"/>
<organism evidence="6 7">
    <name type="scientific">Acinetobacter johnsonii</name>
    <dbReference type="NCBI Taxonomy" id="40214"/>
    <lineage>
        <taxon>Bacteria</taxon>
        <taxon>Pseudomonadati</taxon>
        <taxon>Pseudomonadota</taxon>
        <taxon>Gammaproteobacteria</taxon>
        <taxon>Moraxellales</taxon>
        <taxon>Moraxellaceae</taxon>
        <taxon>Acinetobacter</taxon>
    </lineage>
</organism>
<dbReference type="GO" id="GO:0051287">
    <property type="term" value="F:NAD binding"/>
    <property type="evidence" value="ECO:0007669"/>
    <property type="project" value="InterPro"/>
</dbReference>
<dbReference type="InterPro" id="IPR028359">
    <property type="entry name" value="UDP_ManNAc/GlcNAc_DH"/>
</dbReference>
<evidence type="ECO:0000256" key="2">
    <source>
        <dbReference type="ARBA" id="ARBA00023002"/>
    </source>
</evidence>
<dbReference type="SUPFAM" id="SSF52413">
    <property type="entry name" value="UDP-glucose/GDP-mannose dehydrogenase C-terminal domain"/>
    <property type="match status" value="1"/>
</dbReference>
<name>A0A1R7QHG1_ACIJO</name>
<comment type="similarity">
    <text evidence="1 4">Belongs to the UDP-glucose/GDP-mannose dehydrogenase family.</text>
</comment>
<reference evidence="6 7" key="1">
    <citation type="submission" date="2017-02" db="EMBL/GenBank/DDBJ databases">
        <authorList>
            <person name="Peterson S.W."/>
        </authorList>
    </citation>
    <scope>NUCLEOTIDE SEQUENCE [LARGE SCALE GENOMIC DNA]</scope>
    <source>
        <strain evidence="6">C6</strain>
    </source>
</reference>
<dbReference type="PANTHER" id="PTHR43491:SF2">
    <property type="entry name" value="UDP-N-ACETYL-D-MANNOSAMINE DEHYDROGENASE"/>
    <property type="match status" value="1"/>
</dbReference>
<dbReference type="SMART" id="SM00984">
    <property type="entry name" value="UDPG_MGDP_dh_C"/>
    <property type="match status" value="1"/>
</dbReference>
<evidence type="ECO:0000259" key="5">
    <source>
        <dbReference type="SMART" id="SM00984"/>
    </source>
</evidence>
<keyword evidence="3" id="KW-0520">NAD</keyword>
<dbReference type="Pfam" id="PF00984">
    <property type="entry name" value="UDPG_MGDP_dh"/>
    <property type="match status" value="1"/>
</dbReference>
<dbReference type="NCBIfam" id="NF011729">
    <property type="entry name" value="PRK15182.1"/>
    <property type="match status" value="1"/>
</dbReference>
<evidence type="ECO:0000256" key="4">
    <source>
        <dbReference type="PIRNR" id="PIRNR000124"/>
    </source>
</evidence>
<dbReference type="EC" id="1.1.1.136" evidence="6"/>
<dbReference type="AlphaFoldDB" id="A0A1R7QHG1"/>
<dbReference type="GO" id="GO:0000271">
    <property type="term" value="P:polysaccharide biosynthetic process"/>
    <property type="evidence" value="ECO:0007669"/>
    <property type="project" value="InterPro"/>
</dbReference>
<evidence type="ECO:0000313" key="7">
    <source>
        <dbReference type="Proteomes" id="UP000196240"/>
    </source>
</evidence>
<dbReference type="SUPFAM" id="SSF48179">
    <property type="entry name" value="6-phosphogluconate dehydrogenase C-terminal domain-like"/>
    <property type="match status" value="1"/>
</dbReference>
<dbReference type="SUPFAM" id="SSF51735">
    <property type="entry name" value="NAD(P)-binding Rossmann-fold domains"/>
    <property type="match status" value="1"/>
</dbReference>
<protein>
    <submittedName>
        <fullName evidence="6">UDP-N-acetyl-D-glucosamine 6-dehydrogenase</fullName>
        <ecNumber evidence="6">1.1.1.136</ecNumber>
    </submittedName>
</protein>
<dbReference type="GO" id="GO:0047004">
    <property type="term" value="F:UDP-N-acetylglucosamine 6-dehydrogenase activity"/>
    <property type="evidence" value="ECO:0007669"/>
    <property type="project" value="UniProtKB-EC"/>
</dbReference>
<dbReference type="InterPro" id="IPR036291">
    <property type="entry name" value="NAD(P)-bd_dom_sf"/>
</dbReference>
<dbReference type="Pfam" id="PF03720">
    <property type="entry name" value="UDPG_MGDP_dh_C"/>
    <property type="match status" value="1"/>
</dbReference>
<dbReference type="PANTHER" id="PTHR43491">
    <property type="entry name" value="UDP-N-ACETYL-D-MANNOSAMINE DEHYDROGENASE"/>
    <property type="match status" value="1"/>
</dbReference>
<dbReference type="EMBL" id="FUUY01000018">
    <property type="protein sequence ID" value="SJX23715.1"/>
    <property type="molecule type" value="Genomic_DNA"/>
</dbReference>